<evidence type="ECO:0000313" key="2">
    <source>
        <dbReference type="Proteomes" id="UP000015388"/>
    </source>
</evidence>
<name>S5STR9_9CORY</name>
<dbReference type="PROSITE" id="PS51257">
    <property type="entry name" value="PROKAR_LIPOPROTEIN"/>
    <property type="match status" value="1"/>
</dbReference>
<evidence type="ECO:0000313" key="1">
    <source>
        <dbReference type="EMBL" id="AGS34442.1"/>
    </source>
</evidence>
<gene>
    <name evidence="1" type="ORF">B841_04835</name>
</gene>
<sequence>MVGVKREVRIMAVMAGPLVLAGCVAEEPTWDGGQATISPRPVVSTVTESVTMTEADASAPSSSWEIGVPGSRFVGEIAAVPETDPAPFASSLIFPAQPGLQFHGPDGTYCEIYGDDDPTVLCAHDGEGDVNAVSLRRGEPATTHHVNRIFAPHERTRVLEPGTRLVDGPVSCAVPADDVRVMCAIDPCSFAVSRAGVALS</sequence>
<reference evidence="1 2" key="1">
    <citation type="submission" date="2012-11" db="EMBL/GenBank/DDBJ databases">
        <title>The complete genome sequence of Corynebacterium maris Coryn-1 (=DSM 45190).</title>
        <authorList>
            <person name="Schaffert L."/>
            <person name="Albersmeier A."/>
            <person name="Kalinowski J."/>
            <person name="Ruckert C."/>
        </authorList>
    </citation>
    <scope>NUCLEOTIDE SEQUENCE [LARGE SCALE GENOMIC DNA]</scope>
    <source>
        <strain evidence="2">Coryn-1</strain>
    </source>
</reference>
<proteinExistence type="predicted"/>
<dbReference type="Proteomes" id="UP000015388">
    <property type="component" value="Chromosome"/>
</dbReference>
<accession>S5STR9</accession>
<dbReference type="EMBL" id="CP003924">
    <property type="protein sequence ID" value="AGS34442.1"/>
    <property type="molecule type" value="Genomic_DNA"/>
</dbReference>
<dbReference type="HOGENOM" id="CLU_1364277_0_0_11"/>
<protein>
    <submittedName>
        <fullName evidence="1">Uncharacterized protein</fullName>
    </submittedName>
</protein>
<dbReference type="AlphaFoldDB" id="S5STR9"/>
<keyword evidence="2" id="KW-1185">Reference proteome</keyword>
<dbReference type="KEGG" id="cmd:B841_04835"/>
<organism evidence="1 2">
    <name type="scientific">Corynebacterium maris DSM 45190</name>
    <dbReference type="NCBI Taxonomy" id="1224163"/>
    <lineage>
        <taxon>Bacteria</taxon>
        <taxon>Bacillati</taxon>
        <taxon>Actinomycetota</taxon>
        <taxon>Actinomycetes</taxon>
        <taxon>Mycobacteriales</taxon>
        <taxon>Corynebacteriaceae</taxon>
        <taxon>Corynebacterium</taxon>
    </lineage>
</organism>
<dbReference type="PATRIC" id="fig|1224163.3.peg.968"/>
<dbReference type="eggNOG" id="ENOG5031X23">
    <property type="taxonomic scope" value="Bacteria"/>
</dbReference>
<dbReference type="STRING" id="1224163.B841_04835"/>